<organism evidence="1 2">
    <name type="scientific">Thiothrix lacustris</name>
    <dbReference type="NCBI Taxonomy" id="525917"/>
    <lineage>
        <taxon>Bacteria</taxon>
        <taxon>Pseudomonadati</taxon>
        <taxon>Pseudomonadota</taxon>
        <taxon>Gammaproteobacteria</taxon>
        <taxon>Thiotrichales</taxon>
        <taxon>Thiotrichaceae</taxon>
        <taxon>Thiothrix</taxon>
    </lineage>
</organism>
<name>A0A1Y1QGE6_9GAMM</name>
<protein>
    <submittedName>
        <fullName evidence="1">Uncharacterized protein</fullName>
    </submittedName>
</protein>
<gene>
    <name evidence="1" type="ORF">BWK73_34645</name>
</gene>
<evidence type="ECO:0000313" key="2">
    <source>
        <dbReference type="Proteomes" id="UP000192491"/>
    </source>
</evidence>
<dbReference type="Proteomes" id="UP000192491">
    <property type="component" value="Unassembled WGS sequence"/>
</dbReference>
<proteinExistence type="predicted"/>
<comment type="caution">
    <text evidence="1">The sequence shown here is derived from an EMBL/GenBank/DDBJ whole genome shotgun (WGS) entry which is preliminary data.</text>
</comment>
<dbReference type="EMBL" id="MTEJ01000307">
    <property type="protein sequence ID" value="OQX05053.1"/>
    <property type="molecule type" value="Genomic_DNA"/>
</dbReference>
<dbReference type="AlphaFoldDB" id="A0A1Y1QGE6"/>
<sequence>MYVDSRDLFIRVLVDPLAFKQHMTYIPQRTNVPEGTRQQREELVKRLLEKGPGSISNGERLVIMEDAEMLTQLHTQVWQLPETQFHEHWMSKL</sequence>
<accession>A0A1Y1QGE6</accession>
<reference evidence="1 2" key="1">
    <citation type="submission" date="2017-01" db="EMBL/GenBank/DDBJ databases">
        <title>Novel large sulfur bacteria in the metagenomes of groundwater-fed chemosynthetic microbial mats in the Lake Huron basin.</title>
        <authorList>
            <person name="Sharrar A.M."/>
            <person name="Flood B.E."/>
            <person name="Bailey J.V."/>
            <person name="Jones D.S."/>
            <person name="Biddanda B."/>
            <person name="Ruberg S.A."/>
            <person name="Marcus D.N."/>
            <person name="Dick G.J."/>
        </authorList>
    </citation>
    <scope>NUCLEOTIDE SEQUENCE [LARGE SCALE GENOMIC DNA]</scope>
    <source>
        <strain evidence="1">A8</strain>
    </source>
</reference>
<evidence type="ECO:0000313" key="1">
    <source>
        <dbReference type="EMBL" id="OQX05053.1"/>
    </source>
</evidence>